<feature type="transmembrane region" description="Helical" evidence="10">
    <location>
        <begin position="106"/>
        <end position="123"/>
    </location>
</feature>
<dbReference type="Proteomes" id="UP000279994">
    <property type="component" value="Unassembled WGS sequence"/>
</dbReference>
<keyword evidence="4 10" id="KW-1133">Transmembrane helix</keyword>
<proteinExistence type="inferred from homology"/>
<comment type="activity regulation">
    <text evidence="10">Na(+) is not transported, but it plays an essential structural role and its presence is essential for fluoride channel function.</text>
</comment>
<evidence type="ECO:0000256" key="1">
    <source>
        <dbReference type="ARBA" id="ARBA00004651"/>
    </source>
</evidence>
<dbReference type="GO" id="GO:0005886">
    <property type="term" value="C:plasma membrane"/>
    <property type="evidence" value="ECO:0007669"/>
    <property type="project" value="UniProtKB-SubCell"/>
</dbReference>
<evidence type="ECO:0000256" key="3">
    <source>
        <dbReference type="ARBA" id="ARBA00022692"/>
    </source>
</evidence>
<gene>
    <name evidence="10" type="primary">fluC</name>
    <name evidence="10" type="synonym">crcB</name>
    <name evidence="12" type="ORF">EFL26_17970</name>
</gene>
<evidence type="ECO:0000256" key="7">
    <source>
        <dbReference type="ARBA" id="ARBA00035120"/>
    </source>
</evidence>
<accession>A0A3N0GKC9</accession>
<protein>
    <recommendedName>
        <fullName evidence="10">Fluoride-specific ion channel FluC</fullName>
    </recommendedName>
</protein>
<dbReference type="InterPro" id="IPR003691">
    <property type="entry name" value="FluC"/>
</dbReference>
<dbReference type="Pfam" id="PF02537">
    <property type="entry name" value="CRCB"/>
    <property type="match status" value="1"/>
</dbReference>
<dbReference type="HAMAP" id="MF_00454">
    <property type="entry name" value="FluC"/>
    <property type="match status" value="1"/>
</dbReference>
<dbReference type="GO" id="GO:0046872">
    <property type="term" value="F:metal ion binding"/>
    <property type="evidence" value="ECO:0007669"/>
    <property type="project" value="UniProtKB-KW"/>
</dbReference>
<dbReference type="GO" id="GO:0140114">
    <property type="term" value="P:cellular detoxification of fluoride"/>
    <property type="evidence" value="ECO:0007669"/>
    <property type="project" value="UniProtKB-UniRule"/>
</dbReference>
<comment type="similarity">
    <text evidence="7 10">Belongs to the fluoride channel Fluc/FEX (TC 1.A.43) family.</text>
</comment>
<keyword evidence="6 10" id="KW-0407">Ion channel</keyword>
<feature type="region of interest" description="Disordered" evidence="11">
    <location>
        <begin position="1"/>
        <end position="24"/>
    </location>
</feature>
<feature type="binding site" evidence="10">
    <location>
        <position position="113"/>
    </location>
    <ligand>
        <name>Na(+)</name>
        <dbReference type="ChEBI" id="CHEBI:29101"/>
        <note>structural</note>
    </ligand>
</feature>
<dbReference type="AlphaFoldDB" id="A0A3N0GKC9"/>
<keyword evidence="3 10" id="KW-0812">Transmembrane</keyword>
<dbReference type="GO" id="GO:0062054">
    <property type="term" value="F:fluoride channel activity"/>
    <property type="evidence" value="ECO:0007669"/>
    <property type="project" value="UniProtKB-UniRule"/>
</dbReference>
<evidence type="ECO:0000256" key="9">
    <source>
        <dbReference type="ARBA" id="ARBA00049940"/>
    </source>
</evidence>
<keyword evidence="2 10" id="KW-1003">Cell membrane</keyword>
<keyword evidence="10" id="KW-0813">Transport</keyword>
<comment type="subcellular location">
    <subcellularLocation>
        <location evidence="1 10">Cell membrane</location>
        <topology evidence="1 10">Multi-pass membrane protein</topology>
    </subcellularLocation>
</comment>
<keyword evidence="10" id="KW-0479">Metal-binding</keyword>
<evidence type="ECO:0000256" key="2">
    <source>
        <dbReference type="ARBA" id="ARBA00022475"/>
    </source>
</evidence>
<keyword evidence="13" id="KW-1185">Reference proteome</keyword>
<name>A0A3N0GKC9_9ACTN</name>
<comment type="caution">
    <text evidence="12">The sequence shown here is derived from an EMBL/GenBank/DDBJ whole genome shotgun (WGS) entry which is preliminary data.</text>
</comment>
<evidence type="ECO:0000313" key="13">
    <source>
        <dbReference type="Proteomes" id="UP000279994"/>
    </source>
</evidence>
<evidence type="ECO:0000256" key="4">
    <source>
        <dbReference type="ARBA" id="ARBA00022989"/>
    </source>
</evidence>
<feature type="binding site" evidence="10">
    <location>
        <position position="116"/>
    </location>
    <ligand>
        <name>Na(+)</name>
        <dbReference type="ChEBI" id="CHEBI:29101"/>
        <note>structural</note>
    </ligand>
</feature>
<evidence type="ECO:0000256" key="8">
    <source>
        <dbReference type="ARBA" id="ARBA00035585"/>
    </source>
</evidence>
<reference evidence="12 13" key="1">
    <citation type="submission" date="2018-11" db="EMBL/GenBank/DDBJ databases">
        <authorList>
            <person name="Li F."/>
        </authorList>
    </citation>
    <scope>NUCLEOTIDE SEQUENCE [LARGE SCALE GENOMIC DNA]</scope>
    <source>
        <strain evidence="12 13">Gsoil 818</strain>
    </source>
</reference>
<keyword evidence="10" id="KW-0406">Ion transport</keyword>
<feature type="compositionally biased region" description="Basic and acidic residues" evidence="11">
    <location>
        <begin position="1"/>
        <end position="16"/>
    </location>
</feature>
<dbReference type="EMBL" id="RJSF01000044">
    <property type="protein sequence ID" value="RNM12520.1"/>
    <property type="molecule type" value="Genomic_DNA"/>
</dbReference>
<evidence type="ECO:0000256" key="11">
    <source>
        <dbReference type="SAM" id="MobiDB-lite"/>
    </source>
</evidence>
<organism evidence="12 13">
    <name type="scientific">Nocardioides pocheonensis</name>
    <dbReference type="NCBI Taxonomy" id="661485"/>
    <lineage>
        <taxon>Bacteria</taxon>
        <taxon>Bacillati</taxon>
        <taxon>Actinomycetota</taxon>
        <taxon>Actinomycetes</taxon>
        <taxon>Propionibacteriales</taxon>
        <taxon>Nocardioidaceae</taxon>
        <taxon>Nocardioides</taxon>
    </lineage>
</organism>
<feature type="transmembrane region" description="Helical" evidence="10">
    <location>
        <begin position="135"/>
        <end position="157"/>
    </location>
</feature>
<sequence length="181" mass="19439">MSDPRADSRADSHPAHVPDPVDPDIDLHVRGQRREWTAHRWVLPVVALGGMLGASARHALELTWPAGPTALPWATLVTNASGCLLIGMLMVQVVEVGRAHPLLRPFLGVGVLGGYTTFSTYAVQTRTLWAHGRPGLSLVYLLLTPALALVAVALGVFTARAGHRARAALSRRARSRRAASR</sequence>
<feature type="transmembrane region" description="Helical" evidence="10">
    <location>
        <begin position="72"/>
        <end position="94"/>
    </location>
</feature>
<evidence type="ECO:0000256" key="5">
    <source>
        <dbReference type="ARBA" id="ARBA00023136"/>
    </source>
</evidence>
<evidence type="ECO:0000256" key="10">
    <source>
        <dbReference type="HAMAP-Rule" id="MF_00454"/>
    </source>
</evidence>
<comment type="function">
    <text evidence="9 10">Fluoride-specific ion channel. Important for reducing fluoride concentration in the cell, thus reducing its toxicity.</text>
</comment>
<evidence type="ECO:0000313" key="12">
    <source>
        <dbReference type="EMBL" id="RNM12520.1"/>
    </source>
</evidence>
<dbReference type="PANTHER" id="PTHR28259">
    <property type="entry name" value="FLUORIDE EXPORT PROTEIN 1-RELATED"/>
    <property type="match status" value="1"/>
</dbReference>
<feature type="transmembrane region" description="Helical" evidence="10">
    <location>
        <begin position="41"/>
        <end position="60"/>
    </location>
</feature>
<comment type="catalytic activity">
    <reaction evidence="8">
        <text>fluoride(in) = fluoride(out)</text>
        <dbReference type="Rhea" id="RHEA:76159"/>
        <dbReference type="ChEBI" id="CHEBI:17051"/>
    </reaction>
    <physiologicalReaction direction="left-to-right" evidence="8">
        <dbReference type="Rhea" id="RHEA:76160"/>
    </physiologicalReaction>
</comment>
<keyword evidence="5 10" id="KW-0472">Membrane</keyword>
<evidence type="ECO:0000256" key="6">
    <source>
        <dbReference type="ARBA" id="ARBA00023303"/>
    </source>
</evidence>
<dbReference type="RefSeq" id="WP_123224283.1">
    <property type="nucleotide sequence ID" value="NZ_RJSF01000044.1"/>
</dbReference>
<dbReference type="PANTHER" id="PTHR28259:SF1">
    <property type="entry name" value="FLUORIDE EXPORT PROTEIN 1-RELATED"/>
    <property type="match status" value="1"/>
</dbReference>
<dbReference type="OrthoDB" id="4408652at2"/>
<keyword evidence="10" id="KW-0915">Sodium</keyword>